<evidence type="ECO:0000313" key="1">
    <source>
        <dbReference type="EMBL" id="MBB4004672.1"/>
    </source>
</evidence>
<accession>A0A7W6HGE9</accession>
<comment type="caution">
    <text evidence="1">The sequence shown here is derived from an EMBL/GenBank/DDBJ whole genome shotgun (WGS) entry which is preliminary data.</text>
</comment>
<reference evidence="1 2" key="1">
    <citation type="submission" date="2020-08" db="EMBL/GenBank/DDBJ databases">
        <title>Genomic Encyclopedia of Type Strains, Phase IV (KMG-IV): sequencing the most valuable type-strain genomes for metagenomic binning, comparative biology and taxonomic classification.</title>
        <authorList>
            <person name="Goeker M."/>
        </authorList>
    </citation>
    <scope>NUCLEOTIDE SEQUENCE [LARGE SCALE GENOMIC DNA]</scope>
    <source>
        <strain evidence="1 2">DSM 103570</strain>
    </source>
</reference>
<protein>
    <submittedName>
        <fullName evidence="1">Uncharacterized protein</fullName>
    </submittedName>
</protein>
<dbReference type="Proteomes" id="UP000588647">
    <property type="component" value="Unassembled WGS sequence"/>
</dbReference>
<gene>
    <name evidence="1" type="ORF">GGR03_003767</name>
</gene>
<evidence type="ECO:0000313" key="2">
    <source>
        <dbReference type="Proteomes" id="UP000588647"/>
    </source>
</evidence>
<name>A0A7W6HGE9_9HYPH</name>
<dbReference type="EMBL" id="JACIEM010000005">
    <property type="protein sequence ID" value="MBB4004672.1"/>
    <property type="molecule type" value="Genomic_DNA"/>
</dbReference>
<keyword evidence="2" id="KW-1185">Reference proteome</keyword>
<sequence>MYAHPAGSSRNRPENVLPLVTALILAHGPDDIPKVIEIVLLLKILAEPALVAIPVQPIRHQPHRLVEFDDRLVQVADRRDKRVLGDAVGFIANCRAAYVVTATTHQAAIEQ</sequence>
<dbReference type="AlphaFoldDB" id="A0A7W6HGE9"/>
<organism evidence="1 2">
    <name type="scientific">Aurantimonas endophytica</name>
    <dbReference type="NCBI Taxonomy" id="1522175"/>
    <lineage>
        <taxon>Bacteria</taxon>
        <taxon>Pseudomonadati</taxon>
        <taxon>Pseudomonadota</taxon>
        <taxon>Alphaproteobacteria</taxon>
        <taxon>Hyphomicrobiales</taxon>
        <taxon>Aurantimonadaceae</taxon>
        <taxon>Aurantimonas</taxon>
    </lineage>
</organism>
<dbReference type="RefSeq" id="WP_183210264.1">
    <property type="nucleotide sequence ID" value="NZ_JAAAMM010000005.1"/>
</dbReference>
<proteinExistence type="predicted"/>